<dbReference type="InterPro" id="IPR005828">
    <property type="entry name" value="MFS_sugar_transport-like"/>
</dbReference>
<organism evidence="7 8">
    <name type="scientific">Morus notabilis</name>
    <dbReference type="NCBI Taxonomy" id="981085"/>
    <lineage>
        <taxon>Eukaryota</taxon>
        <taxon>Viridiplantae</taxon>
        <taxon>Streptophyta</taxon>
        <taxon>Embryophyta</taxon>
        <taxon>Tracheophyta</taxon>
        <taxon>Spermatophyta</taxon>
        <taxon>Magnoliopsida</taxon>
        <taxon>eudicotyledons</taxon>
        <taxon>Gunneridae</taxon>
        <taxon>Pentapetalae</taxon>
        <taxon>rosids</taxon>
        <taxon>fabids</taxon>
        <taxon>Rosales</taxon>
        <taxon>Moraceae</taxon>
        <taxon>Moreae</taxon>
        <taxon>Morus</taxon>
    </lineage>
</organism>
<evidence type="ECO:0000256" key="1">
    <source>
        <dbReference type="ARBA" id="ARBA00004370"/>
    </source>
</evidence>
<dbReference type="GO" id="GO:0022857">
    <property type="term" value="F:transmembrane transporter activity"/>
    <property type="evidence" value="ECO:0007669"/>
    <property type="project" value="InterPro"/>
</dbReference>
<proteinExistence type="predicted"/>
<feature type="transmembrane region" description="Helical" evidence="6">
    <location>
        <begin position="175"/>
        <end position="199"/>
    </location>
</feature>
<dbReference type="Gene3D" id="1.20.1250.20">
    <property type="entry name" value="MFS general substrate transporter like domains"/>
    <property type="match status" value="2"/>
</dbReference>
<keyword evidence="8" id="KW-1185">Reference proteome</keyword>
<dbReference type="STRING" id="981085.W9QYT5"/>
<dbReference type="eggNOG" id="KOG0254">
    <property type="taxonomic scope" value="Eukaryota"/>
</dbReference>
<evidence type="ECO:0000313" key="7">
    <source>
        <dbReference type="EMBL" id="EXB59121.1"/>
    </source>
</evidence>
<reference evidence="8" key="1">
    <citation type="submission" date="2013-01" db="EMBL/GenBank/DDBJ databases">
        <title>Draft Genome Sequence of a Mulberry Tree, Morus notabilis C.K. Schneid.</title>
        <authorList>
            <person name="He N."/>
            <person name="Zhao S."/>
        </authorList>
    </citation>
    <scope>NUCLEOTIDE SEQUENCE</scope>
</reference>
<dbReference type="Pfam" id="PF00083">
    <property type="entry name" value="Sugar_tr"/>
    <property type="match status" value="2"/>
</dbReference>
<comment type="subcellular location">
    <subcellularLocation>
        <location evidence="1">Membrane</location>
    </subcellularLocation>
</comment>
<protein>
    <submittedName>
        <fullName evidence="7">Putative polyol transporter 6</fullName>
    </submittedName>
</protein>
<sequence>MPESPRWLVLQGRLGEARKILLQVCDSKEAEIRLRDLKMADILVDVPKNSRGQGVWKELLVRPTRSVRWILIASVGLHFFHHTTGIEAVVLYSPRVLKRAGVVGKDKLLLATIGIGVCQNDIHFGGDFIAYKTANWGLVVFPLRLRAQGTSIGVAVSRILNATISMTFISVCEKITIGGSFFLFGGIAILAWVFLFTFLPETKGRSLEEIETLFSGSKGKPGISNDVEWL</sequence>
<keyword evidence="5 6" id="KW-0472">Membrane</keyword>
<keyword evidence="3 6" id="KW-0812">Transmembrane</keyword>
<dbReference type="KEGG" id="mnt:21397749"/>
<evidence type="ECO:0000313" key="8">
    <source>
        <dbReference type="Proteomes" id="UP000030645"/>
    </source>
</evidence>
<dbReference type="InterPro" id="IPR036259">
    <property type="entry name" value="MFS_trans_sf"/>
</dbReference>
<dbReference type="AlphaFoldDB" id="W9QYT5"/>
<keyword evidence="2" id="KW-0813">Transport</keyword>
<evidence type="ECO:0000256" key="4">
    <source>
        <dbReference type="ARBA" id="ARBA00022989"/>
    </source>
</evidence>
<dbReference type="PANTHER" id="PTHR48020:SF49">
    <property type="entry name" value="SUGAR TRANSPORTER"/>
    <property type="match status" value="1"/>
</dbReference>
<name>W9QYT5_9ROSA</name>
<keyword evidence="4 6" id="KW-1133">Transmembrane helix</keyword>
<dbReference type="InterPro" id="IPR050814">
    <property type="entry name" value="Myo-inositol_Transporter"/>
</dbReference>
<evidence type="ECO:0000256" key="6">
    <source>
        <dbReference type="SAM" id="Phobius"/>
    </source>
</evidence>
<dbReference type="SUPFAM" id="SSF103473">
    <property type="entry name" value="MFS general substrate transporter"/>
    <property type="match status" value="1"/>
</dbReference>
<dbReference type="EMBL" id="KE344374">
    <property type="protein sequence ID" value="EXB59121.1"/>
    <property type="molecule type" value="Genomic_DNA"/>
</dbReference>
<evidence type="ECO:0000256" key="3">
    <source>
        <dbReference type="ARBA" id="ARBA00022692"/>
    </source>
</evidence>
<accession>W9QYT5</accession>
<evidence type="ECO:0000256" key="2">
    <source>
        <dbReference type="ARBA" id="ARBA00022448"/>
    </source>
</evidence>
<dbReference type="PANTHER" id="PTHR48020">
    <property type="entry name" value="PROTON MYO-INOSITOL COTRANSPORTER"/>
    <property type="match status" value="1"/>
</dbReference>
<dbReference type="GO" id="GO:0016020">
    <property type="term" value="C:membrane"/>
    <property type="evidence" value="ECO:0007669"/>
    <property type="project" value="UniProtKB-SubCell"/>
</dbReference>
<gene>
    <name evidence="7" type="ORF">L484_014616</name>
</gene>
<dbReference type="Proteomes" id="UP000030645">
    <property type="component" value="Unassembled WGS sequence"/>
</dbReference>
<evidence type="ECO:0000256" key="5">
    <source>
        <dbReference type="ARBA" id="ARBA00023136"/>
    </source>
</evidence>
<dbReference type="OrthoDB" id="6339427at2759"/>